<accession>A0AAV7Y3Q9</accession>
<sequence length="505" mass="59733">MDFGEIKMKIDFWDKKKFIYFYLVFFVILIIGLIIGGLGPDHYKQQEVEYELHSNSTVFVVEVLDLNRLNQFLFVDTHFSNGNSLDFTQDVKFKVWLWGTNDINSAISVPNFDEDSTIGLSSQNGDDDDDDKTDGWDLLEYSTHNREVECEASKNCTKHTMLYVPYIHHKNYALGVEFNNTLENTYEKIFIDVYFVNKAMTLFELFFRYFFVMSSIGWICFITHKTREISFRKYSLEQRWSYNLLYFLLFFNNPLWPTILISDHSIVQVLDGIFTVTFVIVLCGFWISIIDGLRFERSERKFRNFYLPKFIPLIGIWITFYVIYIISRRHEYDDPQFETINDITGFLVAQIFLWIFIAFYILHLFYSIFRAFIEIKQKPENKKRFYFFFSLFLISFIMIFVALVGNFISSLRNTSIEFLAYYTIFNIYLILLSYAYLPSSKTLDELQTSSHMKFEDEDDVETSTQESGLELKEKSFSNSENSQSQSQLQSQSQSQSKSKSSSKSD</sequence>
<feature type="transmembrane region" description="Helical" evidence="6">
    <location>
        <begin position="244"/>
        <end position="261"/>
    </location>
</feature>
<evidence type="ECO:0000256" key="2">
    <source>
        <dbReference type="ARBA" id="ARBA00022692"/>
    </source>
</evidence>
<name>A0AAV7Y3Q9_9EUKA</name>
<dbReference type="AlphaFoldDB" id="A0AAV7Y3Q9"/>
<evidence type="ECO:0000313" key="8">
    <source>
        <dbReference type="EMBL" id="KAJ3424498.1"/>
    </source>
</evidence>
<keyword evidence="3 6" id="KW-1133">Transmembrane helix</keyword>
<feature type="transmembrane region" description="Helical" evidence="6">
    <location>
        <begin position="20"/>
        <end position="39"/>
    </location>
</feature>
<gene>
    <name evidence="8" type="ORF">M0812_29219</name>
</gene>
<feature type="transmembrane region" description="Helical" evidence="6">
    <location>
        <begin position="346"/>
        <end position="373"/>
    </location>
</feature>
<dbReference type="InterPro" id="IPR040416">
    <property type="entry name" value="TMEM181"/>
</dbReference>
<feature type="transmembrane region" description="Helical" evidence="6">
    <location>
        <begin position="273"/>
        <end position="293"/>
    </location>
</feature>
<evidence type="ECO:0000256" key="4">
    <source>
        <dbReference type="ARBA" id="ARBA00023136"/>
    </source>
</evidence>
<evidence type="ECO:0000256" key="5">
    <source>
        <dbReference type="SAM" id="MobiDB-lite"/>
    </source>
</evidence>
<dbReference type="GO" id="GO:0015643">
    <property type="term" value="F:toxic substance binding"/>
    <property type="evidence" value="ECO:0007669"/>
    <property type="project" value="InterPro"/>
</dbReference>
<evidence type="ECO:0000259" key="7">
    <source>
        <dbReference type="Pfam" id="PF06664"/>
    </source>
</evidence>
<dbReference type="EMBL" id="JANTQA010000072">
    <property type="protein sequence ID" value="KAJ3424498.1"/>
    <property type="molecule type" value="Genomic_DNA"/>
</dbReference>
<evidence type="ECO:0000256" key="1">
    <source>
        <dbReference type="ARBA" id="ARBA00004141"/>
    </source>
</evidence>
<feature type="transmembrane region" description="Helical" evidence="6">
    <location>
        <begin position="305"/>
        <end position="326"/>
    </location>
</feature>
<dbReference type="GO" id="GO:0016020">
    <property type="term" value="C:membrane"/>
    <property type="evidence" value="ECO:0007669"/>
    <property type="project" value="UniProtKB-SubCell"/>
</dbReference>
<feature type="compositionally biased region" description="Low complexity" evidence="5">
    <location>
        <begin position="476"/>
        <end position="505"/>
    </location>
</feature>
<feature type="domain" description="Wntless-like transmembrane" evidence="7">
    <location>
        <begin position="197"/>
        <end position="439"/>
    </location>
</feature>
<organism evidence="8 9">
    <name type="scientific">Anaeramoeba flamelloides</name>
    <dbReference type="NCBI Taxonomy" id="1746091"/>
    <lineage>
        <taxon>Eukaryota</taxon>
        <taxon>Metamonada</taxon>
        <taxon>Anaeramoebidae</taxon>
        <taxon>Anaeramoeba</taxon>
    </lineage>
</organism>
<dbReference type="Pfam" id="PF06664">
    <property type="entry name" value="WLS-like_TM"/>
    <property type="match status" value="1"/>
</dbReference>
<comment type="caution">
    <text evidence="8">The sequence shown here is derived from an EMBL/GenBank/DDBJ whole genome shotgun (WGS) entry which is preliminary data.</text>
</comment>
<feature type="transmembrane region" description="Helical" evidence="6">
    <location>
        <begin position="385"/>
        <end position="407"/>
    </location>
</feature>
<protein>
    <submittedName>
        <fullName evidence="8">Transmembrane protein</fullName>
    </submittedName>
</protein>
<feature type="transmembrane region" description="Helical" evidence="6">
    <location>
        <begin position="205"/>
        <end position="223"/>
    </location>
</feature>
<evidence type="ECO:0000256" key="3">
    <source>
        <dbReference type="ARBA" id="ARBA00022989"/>
    </source>
</evidence>
<dbReference type="InterPro" id="IPR047843">
    <property type="entry name" value="WLS-like_TM"/>
</dbReference>
<proteinExistence type="predicted"/>
<dbReference type="Proteomes" id="UP001146793">
    <property type="component" value="Unassembled WGS sequence"/>
</dbReference>
<evidence type="ECO:0000256" key="6">
    <source>
        <dbReference type="SAM" id="Phobius"/>
    </source>
</evidence>
<keyword evidence="2 6" id="KW-0812">Transmembrane</keyword>
<feature type="region of interest" description="Disordered" evidence="5">
    <location>
        <begin position="453"/>
        <end position="505"/>
    </location>
</feature>
<dbReference type="PANTHER" id="PTHR31918">
    <property type="entry name" value="TRANSMEMBRANE PROTEIN 181"/>
    <property type="match status" value="1"/>
</dbReference>
<keyword evidence="4 6" id="KW-0472">Membrane</keyword>
<evidence type="ECO:0000313" key="9">
    <source>
        <dbReference type="Proteomes" id="UP001146793"/>
    </source>
</evidence>
<feature type="transmembrane region" description="Helical" evidence="6">
    <location>
        <begin position="419"/>
        <end position="437"/>
    </location>
</feature>
<comment type="subcellular location">
    <subcellularLocation>
        <location evidence="1">Membrane</location>
        <topology evidence="1">Multi-pass membrane protein</topology>
    </subcellularLocation>
</comment>
<dbReference type="PANTHER" id="PTHR31918:SF1">
    <property type="entry name" value="TRANSMEMBRANE PROTEIN 181"/>
    <property type="match status" value="1"/>
</dbReference>
<reference evidence="8" key="1">
    <citation type="submission" date="2022-08" db="EMBL/GenBank/DDBJ databases">
        <title>Novel sulphate-reducing endosymbionts in the free-living metamonad Anaeramoeba.</title>
        <authorList>
            <person name="Jerlstrom-Hultqvist J."/>
            <person name="Cepicka I."/>
            <person name="Gallot-Lavallee L."/>
            <person name="Salas-Leiva D."/>
            <person name="Curtis B.A."/>
            <person name="Zahonova K."/>
            <person name="Pipaliya S."/>
            <person name="Dacks J."/>
            <person name="Roger A.J."/>
        </authorList>
    </citation>
    <scope>NUCLEOTIDE SEQUENCE</scope>
    <source>
        <strain evidence="8">Busselton2</strain>
    </source>
</reference>